<comment type="caution">
    <text evidence="8">The sequence shown here is derived from an EMBL/GenBank/DDBJ whole genome shotgun (WGS) entry which is preliminary data.</text>
</comment>
<reference evidence="9" key="1">
    <citation type="journal article" date="2019" name="Int. J. Syst. Evol. Microbiol.">
        <title>The Global Catalogue of Microorganisms (GCM) 10K type strain sequencing project: providing services to taxonomists for standard genome sequencing and annotation.</title>
        <authorList>
            <consortium name="The Broad Institute Genomics Platform"/>
            <consortium name="The Broad Institute Genome Sequencing Center for Infectious Disease"/>
            <person name="Wu L."/>
            <person name="Ma J."/>
        </authorList>
    </citation>
    <scope>NUCLEOTIDE SEQUENCE [LARGE SCALE GENOMIC DNA]</scope>
    <source>
        <strain evidence="9">JCM 17664</strain>
    </source>
</reference>
<keyword evidence="2 5" id="KW-0812">Transmembrane</keyword>
<keyword evidence="9" id="KW-1185">Reference proteome</keyword>
<sequence length="461" mass="49549">MNALVFTAVFGIVMMLSGLFIKNKSVISSLAVAGIAVAFVLNLLDFACYGTEATDLYNHMLSVNRFSILFNAVALGCTLVYFLLSGRAFAAVGEYVGEYFGLIFFILCGVTLTSSYGNLLMLFLAIEIISIPQYILAGSDKRNLKSSEASLKYFLMGSFSTGVLLLGIAFIYGAAGSFDIRQLNLAENGNILSLTGVILIAFALAFKVSAAPFHFWTPDVYDGAPTVFTSFISTVVKAAGFVAFIRLFHISFSAAPVSAHWITVLSVITAATLVIGNVTAVFQQSVKRMLAYSSIAQAGFMLFAVIAFNDLAWQGILLYAAAYSLATIGCFAVLLKLKDYTYDGYNGLARQQPLLALLTAVFLFSLVGIPATAGFLAKYFMLSAAVQSGGLLWLVILAVCCAAISAFYYFRVIWAMYFKPANEGETAMAQEATPGFKGMLLLTALLVIALGVFPGLILNWL</sequence>
<dbReference type="NCBIfam" id="TIGR01770">
    <property type="entry name" value="NDH_I_N"/>
    <property type="match status" value="1"/>
</dbReference>
<evidence type="ECO:0000256" key="1">
    <source>
        <dbReference type="ARBA" id="ARBA00004127"/>
    </source>
</evidence>
<comment type="catalytic activity">
    <reaction evidence="5">
        <text>a quinone + NADH + 5 H(+)(in) = a quinol + NAD(+) + 4 H(+)(out)</text>
        <dbReference type="Rhea" id="RHEA:57888"/>
        <dbReference type="ChEBI" id="CHEBI:15378"/>
        <dbReference type="ChEBI" id="CHEBI:24646"/>
        <dbReference type="ChEBI" id="CHEBI:57540"/>
        <dbReference type="ChEBI" id="CHEBI:57945"/>
        <dbReference type="ChEBI" id="CHEBI:132124"/>
    </reaction>
</comment>
<dbReference type="InterPro" id="IPR001750">
    <property type="entry name" value="ND/Mrp_TM"/>
</dbReference>
<evidence type="ECO:0000256" key="2">
    <source>
        <dbReference type="ARBA" id="ARBA00022692"/>
    </source>
</evidence>
<keyword evidence="5" id="KW-0874">Quinone</keyword>
<feature type="transmembrane region" description="Helical" evidence="5">
    <location>
        <begin position="227"/>
        <end position="248"/>
    </location>
</feature>
<evidence type="ECO:0000256" key="3">
    <source>
        <dbReference type="ARBA" id="ARBA00022989"/>
    </source>
</evidence>
<dbReference type="EC" id="7.1.1.-" evidence="5"/>
<accession>A0ABP8FGJ7</accession>
<organism evidence="8 9">
    <name type="scientific">Compostibacter hankyongensis</name>
    <dbReference type="NCBI Taxonomy" id="1007089"/>
    <lineage>
        <taxon>Bacteria</taxon>
        <taxon>Pseudomonadati</taxon>
        <taxon>Bacteroidota</taxon>
        <taxon>Chitinophagia</taxon>
        <taxon>Chitinophagales</taxon>
        <taxon>Chitinophagaceae</taxon>
        <taxon>Compostibacter</taxon>
    </lineage>
</organism>
<keyword evidence="5" id="KW-0813">Transport</keyword>
<feature type="transmembrane region" description="Helical" evidence="5">
    <location>
        <begin position="66"/>
        <end position="84"/>
    </location>
</feature>
<dbReference type="HAMAP" id="MF_00445">
    <property type="entry name" value="NDH1_NuoN_1"/>
    <property type="match status" value="1"/>
</dbReference>
<proteinExistence type="inferred from homology"/>
<feature type="transmembrane region" description="Helical" evidence="5">
    <location>
        <begin position="315"/>
        <end position="335"/>
    </location>
</feature>
<feature type="transmembrane region" description="Helical" evidence="5">
    <location>
        <begin position="6"/>
        <end position="21"/>
    </location>
</feature>
<name>A0ABP8FGJ7_9BACT</name>
<keyword evidence="5" id="KW-1278">Translocase</keyword>
<feature type="transmembrane region" description="Helical" evidence="5">
    <location>
        <begin position="289"/>
        <end position="309"/>
    </location>
</feature>
<keyword evidence="4 5" id="KW-0472">Membrane</keyword>
<feature type="transmembrane region" description="Helical" evidence="5">
    <location>
        <begin position="355"/>
        <end position="379"/>
    </location>
</feature>
<feature type="transmembrane region" description="Helical" evidence="5">
    <location>
        <begin position="26"/>
        <end position="46"/>
    </location>
</feature>
<evidence type="ECO:0000256" key="5">
    <source>
        <dbReference type="HAMAP-Rule" id="MF_00445"/>
    </source>
</evidence>
<comment type="similarity">
    <text evidence="5">Belongs to the complex I subunit 2 family.</text>
</comment>
<evidence type="ECO:0000313" key="9">
    <source>
        <dbReference type="Proteomes" id="UP001501207"/>
    </source>
</evidence>
<keyword evidence="5" id="KW-0520">NAD</keyword>
<feature type="transmembrane region" description="Helical" evidence="5">
    <location>
        <begin position="260"/>
        <end position="282"/>
    </location>
</feature>
<gene>
    <name evidence="5" type="primary">nuoN</name>
    <name evidence="8" type="ORF">GCM10023143_06660</name>
</gene>
<comment type="subunit">
    <text evidence="5">NDH-1 is composed of 14 different subunits. Subunits NuoA, H, J, K, L, M, N constitute the membrane sector of the complex.</text>
</comment>
<keyword evidence="3 5" id="KW-1133">Transmembrane helix</keyword>
<dbReference type="Pfam" id="PF00361">
    <property type="entry name" value="Proton_antipo_M"/>
    <property type="match status" value="1"/>
</dbReference>
<dbReference type="EMBL" id="BAABFN010000001">
    <property type="protein sequence ID" value="GAA4303364.1"/>
    <property type="molecule type" value="Genomic_DNA"/>
</dbReference>
<feature type="transmembrane region" description="Helical" evidence="5">
    <location>
        <begin position="119"/>
        <end position="139"/>
    </location>
</feature>
<evidence type="ECO:0000313" key="8">
    <source>
        <dbReference type="EMBL" id="GAA4303364.1"/>
    </source>
</evidence>
<feature type="transmembrane region" description="Helical" evidence="5">
    <location>
        <begin position="438"/>
        <end position="458"/>
    </location>
</feature>
<feature type="domain" description="NADH:quinone oxidoreductase/Mrp antiporter transmembrane" evidence="7">
    <location>
        <begin position="118"/>
        <end position="404"/>
    </location>
</feature>
<feature type="transmembrane region" description="Helical" evidence="5">
    <location>
        <begin position="192"/>
        <end position="215"/>
    </location>
</feature>
<dbReference type="PANTHER" id="PTHR22773">
    <property type="entry name" value="NADH DEHYDROGENASE"/>
    <property type="match status" value="1"/>
</dbReference>
<comment type="subcellular location">
    <subcellularLocation>
        <location evidence="5">Cell membrane</location>
        <topology evidence="5">Multi-pass membrane protein</topology>
    </subcellularLocation>
    <subcellularLocation>
        <location evidence="1">Endomembrane system</location>
        <topology evidence="1">Multi-pass membrane protein</topology>
    </subcellularLocation>
    <subcellularLocation>
        <location evidence="6">Membrane</location>
        <topology evidence="6">Multi-pass membrane protein</topology>
    </subcellularLocation>
</comment>
<feature type="transmembrane region" description="Helical" evidence="5">
    <location>
        <begin position="151"/>
        <end position="172"/>
    </location>
</feature>
<dbReference type="RefSeq" id="WP_344975307.1">
    <property type="nucleotide sequence ID" value="NZ_BAABFN010000001.1"/>
</dbReference>
<protein>
    <recommendedName>
        <fullName evidence="5">NADH-quinone oxidoreductase subunit N</fullName>
        <ecNumber evidence="5">7.1.1.-</ecNumber>
    </recommendedName>
    <alternativeName>
        <fullName evidence="5">NADH dehydrogenase I subunit N</fullName>
    </alternativeName>
    <alternativeName>
        <fullName evidence="5">NDH-1 subunit N</fullName>
    </alternativeName>
</protein>
<feature type="transmembrane region" description="Helical" evidence="5">
    <location>
        <begin position="96"/>
        <end position="113"/>
    </location>
</feature>
<feature type="transmembrane region" description="Helical" evidence="5">
    <location>
        <begin position="391"/>
        <end position="410"/>
    </location>
</feature>
<evidence type="ECO:0000259" key="7">
    <source>
        <dbReference type="Pfam" id="PF00361"/>
    </source>
</evidence>
<comment type="function">
    <text evidence="5">NDH-1 shuttles electrons from NADH, via FMN and iron-sulfur (Fe-S) centers, to quinones in the respiratory chain. The immediate electron acceptor for the enzyme in this species is believed to be a menaquinone. Couples the redox reaction to proton translocation (for every two electrons transferred, four hydrogen ions are translocated across the cytoplasmic membrane), and thus conserves the redox energy in a proton gradient.</text>
</comment>
<evidence type="ECO:0000256" key="4">
    <source>
        <dbReference type="ARBA" id="ARBA00023136"/>
    </source>
</evidence>
<dbReference type="InterPro" id="IPR010096">
    <property type="entry name" value="NADH-Q_OxRdtase_suN/2"/>
</dbReference>
<evidence type="ECO:0000256" key="6">
    <source>
        <dbReference type="RuleBase" id="RU000320"/>
    </source>
</evidence>
<keyword evidence="5" id="KW-1003">Cell membrane</keyword>
<dbReference type="Proteomes" id="UP001501207">
    <property type="component" value="Unassembled WGS sequence"/>
</dbReference>